<dbReference type="GO" id="GO:0050515">
    <property type="term" value="F:4-(cytidine 5'-diphospho)-2-C-methyl-D-erythritol kinase activity"/>
    <property type="evidence" value="ECO:0007669"/>
    <property type="project" value="UniProtKB-UniRule"/>
</dbReference>
<dbReference type="SUPFAM" id="SSF55060">
    <property type="entry name" value="GHMP Kinase, C-terminal domain"/>
    <property type="match status" value="1"/>
</dbReference>
<dbReference type="InterPro" id="IPR013750">
    <property type="entry name" value="GHMP_kinase_C_dom"/>
</dbReference>
<evidence type="ECO:0000256" key="4">
    <source>
        <dbReference type="ARBA" id="ARBA00022679"/>
    </source>
</evidence>
<comment type="function">
    <text evidence="9">Catalyzes the phosphorylation of the position 2 hydroxy group of 4-diphosphocytidyl-2C-methyl-D-erythritol.</text>
</comment>
<dbReference type="PANTHER" id="PTHR43527:SF2">
    <property type="entry name" value="4-DIPHOSPHOCYTIDYL-2-C-METHYL-D-ERYTHRITOL KINASE, CHLOROPLASTIC"/>
    <property type="match status" value="1"/>
</dbReference>
<keyword evidence="5 9" id="KW-0547">Nucleotide-binding</keyword>
<dbReference type="Pfam" id="PF08544">
    <property type="entry name" value="GHMP_kinases_C"/>
    <property type="match status" value="1"/>
</dbReference>
<dbReference type="InterPro" id="IPR004424">
    <property type="entry name" value="IspE"/>
</dbReference>
<feature type="active site" evidence="9">
    <location>
        <position position="145"/>
    </location>
</feature>
<gene>
    <name evidence="9" type="primary">ispE</name>
    <name evidence="12" type="ORF">EV03_2088</name>
</gene>
<dbReference type="NCBIfam" id="TIGR00154">
    <property type="entry name" value="ispE"/>
    <property type="match status" value="1"/>
</dbReference>
<evidence type="ECO:0000256" key="6">
    <source>
        <dbReference type="ARBA" id="ARBA00022777"/>
    </source>
</evidence>
<dbReference type="EMBL" id="JNAX01000015">
    <property type="protein sequence ID" value="KGG19702.1"/>
    <property type="molecule type" value="Genomic_DNA"/>
</dbReference>
<evidence type="ECO:0000256" key="5">
    <source>
        <dbReference type="ARBA" id="ARBA00022741"/>
    </source>
</evidence>
<dbReference type="GO" id="GO:0016114">
    <property type="term" value="P:terpenoid biosynthetic process"/>
    <property type="evidence" value="ECO:0007669"/>
    <property type="project" value="UniProtKB-UniRule"/>
</dbReference>
<dbReference type="PANTHER" id="PTHR43527">
    <property type="entry name" value="4-DIPHOSPHOCYTIDYL-2-C-METHYL-D-ERYTHRITOL KINASE, CHLOROPLASTIC"/>
    <property type="match status" value="1"/>
</dbReference>
<dbReference type="InterPro" id="IPR014721">
    <property type="entry name" value="Ribsml_uS5_D2-typ_fold_subgr"/>
</dbReference>
<evidence type="ECO:0000256" key="2">
    <source>
        <dbReference type="ARBA" id="ARBA00012052"/>
    </source>
</evidence>
<accession>A0A0A2C2F6</accession>
<sequence>MVPSKANEDFLIANAHAKINLHLEVLGVRSDGFHELAMVMQSINLSDQLKMIKRVDNTINLKSNNKEISNGDDNLIIKAAKLLRNNVENHELGVDIELEKNIPIGAGLAGGSTDAAATLLGLNKLWKLNLKTEELENLSKEIGSDIPFCISGGRQICFGRGEILEKLKFDQIQLGLILVKDPSIQVSTPVAYKKYKEQFGESYLEDDRDFEIKRNSIRSIDWSDQSLFDNRKEIQNDLQKSVRPMTPEVEKSLNLLSSLPDSRLVSMSGSGPSCFALFQNYDQANKVLKEHVNEFERAGLSAWACSMMSNGVELRNEFT</sequence>
<dbReference type="GO" id="GO:0005524">
    <property type="term" value="F:ATP binding"/>
    <property type="evidence" value="ECO:0007669"/>
    <property type="project" value="UniProtKB-UniRule"/>
</dbReference>
<organism evidence="12 13">
    <name type="scientific">Prochlorococcus marinus str. PAC1</name>
    <dbReference type="NCBI Taxonomy" id="59924"/>
    <lineage>
        <taxon>Bacteria</taxon>
        <taxon>Bacillati</taxon>
        <taxon>Cyanobacteriota</taxon>
        <taxon>Cyanophyceae</taxon>
        <taxon>Synechococcales</taxon>
        <taxon>Prochlorococcaceae</taxon>
        <taxon>Prochlorococcus</taxon>
    </lineage>
</organism>
<keyword evidence="6 9" id="KW-0418">Kinase</keyword>
<dbReference type="AlphaFoldDB" id="A0A0A2C2F6"/>
<dbReference type="PIRSF" id="PIRSF010376">
    <property type="entry name" value="IspE"/>
    <property type="match status" value="1"/>
</dbReference>
<reference evidence="13" key="1">
    <citation type="journal article" date="2014" name="Sci. Data">
        <title>Genomes of diverse isolates of the marine cyanobacterium Prochlorococcus.</title>
        <authorList>
            <person name="Biller S."/>
            <person name="Berube P."/>
            <person name="Thompson J."/>
            <person name="Kelly L."/>
            <person name="Roggensack S."/>
            <person name="Awad L."/>
            <person name="Roache-Johnson K."/>
            <person name="Ding H."/>
            <person name="Giovannoni S.J."/>
            <person name="Moore L.R."/>
            <person name="Chisholm S.W."/>
        </authorList>
    </citation>
    <scope>NUCLEOTIDE SEQUENCE [LARGE SCALE GENOMIC DNA]</scope>
    <source>
        <strain evidence="13">PAC1</strain>
    </source>
</reference>
<protein>
    <recommendedName>
        <fullName evidence="3 9">4-diphosphocytidyl-2-C-methyl-D-erythritol kinase</fullName>
        <shortName evidence="9">CMK</shortName>
        <ecNumber evidence="2 9">2.7.1.148</ecNumber>
    </recommendedName>
    <alternativeName>
        <fullName evidence="8 9">4-(cytidine-5'-diphospho)-2-C-methyl-D-erythritol kinase</fullName>
    </alternativeName>
</protein>
<keyword evidence="9" id="KW-0414">Isoprene biosynthesis</keyword>
<comment type="similarity">
    <text evidence="1 9">Belongs to the GHMP kinase family. IspE subfamily.</text>
</comment>
<evidence type="ECO:0000256" key="3">
    <source>
        <dbReference type="ARBA" id="ARBA00017473"/>
    </source>
</evidence>
<comment type="catalytic activity">
    <reaction evidence="9">
        <text>4-CDP-2-C-methyl-D-erythritol + ATP = 4-CDP-2-C-methyl-D-erythritol 2-phosphate + ADP + H(+)</text>
        <dbReference type="Rhea" id="RHEA:18437"/>
        <dbReference type="ChEBI" id="CHEBI:15378"/>
        <dbReference type="ChEBI" id="CHEBI:30616"/>
        <dbReference type="ChEBI" id="CHEBI:57823"/>
        <dbReference type="ChEBI" id="CHEBI:57919"/>
        <dbReference type="ChEBI" id="CHEBI:456216"/>
        <dbReference type="EC" id="2.7.1.148"/>
    </reaction>
</comment>
<evidence type="ECO:0000256" key="9">
    <source>
        <dbReference type="HAMAP-Rule" id="MF_00061"/>
    </source>
</evidence>
<proteinExistence type="inferred from homology"/>
<keyword evidence="4 9" id="KW-0808">Transferase</keyword>
<dbReference type="HAMAP" id="MF_00061">
    <property type="entry name" value="IspE"/>
    <property type="match status" value="1"/>
</dbReference>
<dbReference type="InterPro" id="IPR006204">
    <property type="entry name" value="GHMP_kinase_N_dom"/>
</dbReference>
<comment type="caution">
    <text evidence="12">The sequence shown here is derived from an EMBL/GenBank/DDBJ whole genome shotgun (WGS) entry which is preliminary data.</text>
</comment>
<dbReference type="NCBIfam" id="NF011202">
    <property type="entry name" value="PRK14608.1"/>
    <property type="match status" value="1"/>
</dbReference>
<feature type="active site" evidence="9">
    <location>
        <position position="18"/>
    </location>
</feature>
<feature type="domain" description="GHMP kinase C-terminal" evidence="11">
    <location>
        <begin position="235"/>
        <end position="291"/>
    </location>
</feature>
<dbReference type="GO" id="GO:0019288">
    <property type="term" value="P:isopentenyl diphosphate biosynthetic process, methylerythritol 4-phosphate pathway"/>
    <property type="evidence" value="ECO:0007669"/>
    <property type="project" value="UniProtKB-UniRule"/>
</dbReference>
<dbReference type="RefSeq" id="WP_036907477.1">
    <property type="nucleotide sequence ID" value="NZ_CP138967.1"/>
</dbReference>
<evidence type="ECO:0000259" key="11">
    <source>
        <dbReference type="Pfam" id="PF08544"/>
    </source>
</evidence>
<dbReference type="SUPFAM" id="SSF54211">
    <property type="entry name" value="Ribosomal protein S5 domain 2-like"/>
    <property type="match status" value="1"/>
</dbReference>
<evidence type="ECO:0000256" key="8">
    <source>
        <dbReference type="ARBA" id="ARBA00032554"/>
    </source>
</evidence>
<dbReference type="Proteomes" id="UP000030392">
    <property type="component" value="Unassembled WGS sequence"/>
</dbReference>
<dbReference type="UniPathway" id="UPA00056">
    <property type="reaction ID" value="UER00094"/>
</dbReference>
<dbReference type="EC" id="2.7.1.148" evidence="2 9"/>
<dbReference type="InterPro" id="IPR036554">
    <property type="entry name" value="GHMP_kinase_C_sf"/>
</dbReference>
<comment type="pathway">
    <text evidence="9">Isoprenoid biosynthesis; isopentenyl diphosphate biosynthesis via DXP pathway; isopentenyl diphosphate from 1-deoxy-D-xylulose 5-phosphate: step 3/6.</text>
</comment>
<dbReference type="Gene3D" id="3.30.230.10">
    <property type="match status" value="1"/>
</dbReference>
<dbReference type="InterPro" id="IPR020568">
    <property type="entry name" value="Ribosomal_Su5_D2-typ_SF"/>
</dbReference>
<evidence type="ECO:0000259" key="10">
    <source>
        <dbReference type="Pfam" id="PF00288"/>
    </source>
</evidence>
<evidence type="ECO:0000256" key="7">
    <source>
        <dbReference type="ARBA" id="ARBA00022840"/>
    </source>
</evidence>
<evidence type="ECO:0000313" key="13">
    <source>
        <dbReference type="Proteomes" id="UP000030392"/>
    </source>
</evidence>
<keyword evidence="7 9" id="KW-0067">ATP-binding</keyword>
<name>A0A0A2C2F6_PROMR</name>
<dbReference type="Pfam" id="PF00288">
    <property type="entry name" value="GHMP_kinases_N"/>
    <property type="match status" value="1"/>
</dbReference>
<feature type="binding site" evidence="9">
    <location>
        <begin position="103"/>
        <end position="113"/>
    </location>
    <ligand>
        <name>ATP</name>
        <dbReference type="ChEBI" id="CHEBI:30616"/>
    </ligand>
</feature>
<evidence type="ECO:0000313" key="12">
    <source>
        <dbReference type="EMBL" id="KGG19702.1"/>
    </source>
</evidence>
<evidence type="ECO:0000256" key="1">
    <source>
        <dbReference type="ARBA" id="ARBA00009684"/>
    </source>
</evidence>
<feature type="domain" description="GHMP kinase N-terminal" evidence="10">
    <location>
        <begin position="74"/>
        <end position="153"/>
    </location>
</feature>
<dbReference type="Gene3D" id="3.30.70.890">
    <property type="entry name" value="GHMP kinase, C-terminal domain"/>
    <property type="match status" value="1"/>
</dbReference>